<proteinExistence type="inferred from homology"/>
<feature type="chain" id="PRO_5043429228" description="Secreted protein" evidence="5">
    <location>
        <begin position="20"/>
        <end position="58"/>
    </location>
</feature>
<dbReference type="AlphaFoldDB" id="A0AAV9ASQ7"/>
<evidence type="ECO:0000313" key="6">
    <source>
        <dbReference type="EMBL" id="KAK1267022.1"/>
    </source>
</evidence>
<protein>
    <recommendedName>
        <fullName evidence="8">Secreted protein</fullName>
    </recommendedName>
</protein>
<accession>A0AAV9ASQ7</accession>
<comment type="similarity">
    <text evidence="2">Belongs to the kiwellin family.</text>
</comment>
<dbReference type="InterPro" id="IPR036908">
    <property type="entry name" value="RlpA-like_sf"/>
</dbReference>
<dbReference type="EMBL" id="JAUJYN010000007">
    <property type="protein sequence ID" value="KAK1267022.1"/>
    <property type="molecule type" value="Genomic_DNA"/>
</dbReference>
<dbReference type="GO" id="GO:0005576">
    <property type="term" value="C:extracellular region"/>
    <property type="evidence" value="ECO:0007669"/>
    <property type="project" value="UniProtKB-SubCell"/>
</dbReference>
<comment type="subcellular location">
    <subcellularLocation>
        <location evidence="1">Secreted</location>
    </subcellularLocation>
</comment>
<reference evidence="6" key="1">
    <citation type="journal article" date="2023" name="Nat. Commun.">
        <title>Diploid and tetraploid genomes of Acorus and the evolution of monocots.</title>
        <authorList>
            <person name="Ma L."/>
            <person name="Liu K.W."/>
            <person name="Li Z."/>
            <person name="Hsiao Y.Y."/>
            <person name="Qi Y."/>
            <person name="Fu T."/>
            <person name="Tang G.D."/>
            <person name="Zhang D."/>
            <person name="Sun W.H."/>
            <person name="Liu D.K."/>
            <person name="Li Y."/>
            <person name="Chen G.Z."/>
            <person name="Liu X.D."/>
            <person name="Liao X.Y."/>
            <person name="Jiang Y.T."/>
            <person name="Yu X."/>
            <person name="Hao Y."/>
            <person name="Huang J."/>
            <person name="Zhao X.W."/>
            <person name="Ke S."/>
            <person name="Chen Y.Y."/>
            <person name="Wu W.L."/>
            <person name="Hsu J.L."/>
            <person name="Lin Y.F."/>
            <person name="Huang M.D."/>
            <person name="Li C.Y."/>
            <person name="Huang L."/>
            <person name="Wang Z.W."/>
            <person name="Zhao X."/>
            <person name="Zhong W.Y."/>
            <person name="Peng D.H."/>
            <person name="Ahmad S."/>
            <person name="Lan S."/>
            <person name="Zhang J.S."/>
            <person name="Tsai W.C."/>
            <person name="Van de Peer Y."/>
            <person name="Liu Z.J."/>
        </authorList>
    </citation>
    <scope>NUCLEOTIDE SEQUENCE</scope>
    <source>
        <strain evidence="6">SCP</strain>
    </source>
</reference>
<comment type="caution">
    <text evidence="6">The sequence shown here is derived from an EMBL/GenBank/DDBJ whole genome shotgun (WGS) entry which is preliminary data.</text>
</comment>
<dbReference type="SUPFAM" id="SSF50685">
    <property type="entry name" value="Barwin-like endoglucanases"/>
    <property type="match status" value="1"/>
</dbReference>
<keyword evidence="3" id="KW-0964">Secreted</keyword>
<evidence type="ECO:0000313" key="7">
    <source>
        <dbReference type="Proteomes" id="UP001179952"/>
    </source>
</evidence>
<evidence type="ECO:0000256" key="4">
    <source>
        <dbReference type="ARBA" id="ARBA00022729"/>
    </source>
</evidence>
<organism evidence="6 7">
    <name type="scientific">Acorus gramineus</name>
    <name type="common">Dwarf sweet flag</name>
    <dbReference type="NCBI Taxonomy" id="55184"/>
    <lineage>
        <taxon>Eukaryota</taxon>
        <taxon>Viridiplantae</taxon>
        <taxon>Streptophyta</taxon>
        <taxon>Embryophyta</taxon>
        <taxon>Tracheophyta</taxon>
        <taxon>Spermatophyta</taxon>
        <taxon>Magnoliopsida</taxon>
        <taxon>Liliopsida</taxon>
        <taxon>Acoraceae</taxon>
        <taxon>Acorus</taxon>
    </lineage>
</organism>
<gene>
    <name evidence="6" type="ORF">QJS04_geneDACA000300</name>
</gene>
<dbReference type="Pfam" id="PF24300">
    <property type="entry name" value="KWL1"/>
    <property type="match status" value="1"/>
</dbReference>
<evidence type="ECO:0000256" key="1">
    <source>
        <dbReference type="ARBA" id="ARBA00004613"/>
    </source>
</evidence>
<reference evidence="6" key="2">
    <citation type="submission" date="2023-06" db="EMBL/GenBank/DDBJ databases">
        <authorList>
            <person name="Ma L."/>
            <person name="Liu K.-W."/>
            <person name="Li Z."/>
            <person name="Hsiao Y.-Y."/>
            <person name="Qi Y."/>
            <person name="Fu T."/>
            <person name="Tang G."/>
            <person name="Zhang D."/>
            <person name="Sun W.-H."/>
            <person name="Liu D.-K."/>
            <person name="Li Y."/>
            <person name="Chen G.-Z."/>
            <person name="Liu X.-D."/>
            <person name="Liao X.-Y."/>
            <person name="Jiang Y.-T."/>
            <person name="Yu X."/>
            <person name="Hao Y."/>
            <person name="Huang J."/>
            <person name="Zhao X.-W."/>
            <person name="Ke S."/>
            <person name="Chen Y.-Y."/>
            <person name="Wu W.-L."/>
            <person name="Hsu J.-L."/>
            <person name="Lin Y.-F."/>
            <person name="Huang M.-D."/>
            <person name="Li C.-Y."/>
            <person name="Huang L."/>
            <person name="Wang Z.-W."/>
            <person name="Zhao X."/>
            <person name="Zhong W.-Y."/>
            <person name="Peng D.-H."/>
            <person name="Ahmad S."/>
            <person name="Lan S."/>
            <person name="Zhang J.-S."/>
            <person name="Tsai W.-C."/>
            <person name="Van De Peer Y."/>
            <person name="Liu Z.-J."/>
        </authorList>
    </citation>
    <scope>NUCLEOTIDE SEQUENCE</scope>
    <source>
        <strain evidence="6">SCP</strain>
        <tissue evidence="6">Leaves</tissue>
    </source>
</reference>
<dbReference type="InterPro" id="IPR039271">
    <property type="entry name" value="Kiwellin-like"/>
</dbReference>
<evidence type="ECO:0000256" key="3">
    <source>
        <dbReference type="ARBA" id="ARBA00022525"/>
    </source>
</evidence>
<evidence type="ECO:0008006" key="8">
    <source>
        <dbReference type="Google" id="ProtNLM"/>
    </source>
</evidence>
<name>A0AAV9ASQ7_ACOGR</name>
<dbReference type="Proteomes" id="UP001179952">
    <property type="component" value="Unassembled WGS sequence"/>
</dbReference>
<feature type="signal peptide" evidence="5">
    <location>
        <begin position="1"/>
        <end position="19"/>
    </location>
</feature>
<keyword evidence="7" id="KW-1185">Reference proteome</keyword>
<keyword evidence="4 5" id="KW-0732">Signal</keyword>
<evidence type="ECO:0000256" key="5">
    <source>
        <dbReference type="SAM" id="SignalP"/>
    </source>
</evidence>
<sequence length="58" mass="6356">MRHTQFVVLVAISTGFLNSGNLCGKHIQIKVASGREVVANVVGQCIGEVRDEEEEEEE</sequence>
<evidence type="ECO:0000256" key="2">
    <source>
        <dbReference type="ARBA" id="ARBA00005592"/>
    </source>
</evidence>